<keyword evidence="11" id="KW-0521">NADP</keyword>
<dbReference type="GO" id="GO:0020037">
    <property type="term" value="F:heme binding"/>
    <property type="evidence" value="ECO:0007669"/>
    <property type="project" value="InterPro"/>
</dbReference>
<dbReference type="PRINTS" id="PR00385">
    <property type="entry name" value="P450"/>
</dbReference>
<feature type="compositionally biased region" description="Basic and acidic residues" evidence="16">
    <location>
        <begin position="290"/>
        <end position="325"/>
    </location>
</feature>
<evidence type="ECO:0000259" key="17">
    <source>
        <dbReference type="PROSITE" id="PS50902"/>
    </source>
</evidence>
<evidence type="ECO:0000256" key="8">
    <source>
        <dbReference type="ARBA" id="ARBA00022643"/>
    </source>
</evidence>
<feature type="compositionally biased region" description="Low complexity" evidence="16">
    <location>
        <begin position="146"/>
        <end position="155"/>
    </location>
</feature>
<dbReference type="Pfam" id="PF00175">
    <property type="entry name" value="NAD_binding_1"/>
    <property type="match status" value="1"/>
</dbReference>
<dbReference type="PROSITE" id="PS00086">
    <property type="entry name" value="CYTOCHROME_P450"/>
    <property type="match status" value="1"/>
</dbReference>
<keyword evidence="5" id="KW-0813">Transport</keyword>
<dbReference type="InterPro" id="IPR002401">
    <property type="entry name" value="Cyt_P450_E_grp-I"/>
</dbReference>
<evidence type="ECO:0000313" key="19">
    <source>
        <dbReference type="EMBL" id="EUC55331.1"/>
    </source>
</evidence>
<dbReference type="OrthoDB" id="1470350at2759"/>
<proteinExistence type="inferred from homology"/>
<name>X8J216_9AGAM</name>
<comment type="similarity">
    <text evidence="4">In the N-terminal section; belongs to the cytochrome P450 family.</text>
</comment>
<dbReference type="EMBL" id="JATN01000322">
    <property type="protein sequence ID" value="EUC55331.1"/>
    <property type="molecule type" value="Genomic_DNA"/>
</dbReference>
<dbReference type="InterPro" id="IPR036396">
    <property type="entry name" value="Cyt_P450_sf"/>
</dbReference>
<feature type="domain" description="FAD-binding FR-type" evidence="18">
    <location>
        <begin position="1122"/>
        <end position="1348"/>
    </location>
</feature>
<evidence type="ECO:0000313" key="20">
    <source>
        <dbReference type="Proteomes" id="UP000030108"/>
    </source>
</evidence>
<dbReference type="InterPro" id="IPR017972">
    <property type="entry name" value="Cyt_P450_CS"/>
</dbReference>
<dbReference type="CDD" id="cd11068">
    <property type="entry name" value="CYP120A1"/>
    <property type="match status" value="1"/>
</dbReference>
<dbReference type="PANTHER" id="PTHR19384">
    <property type="entry name" value="NITRIC OXIDE SYNTHASE-RELATED"/>
    <property type="match status" value="1"/>
</dbReference>
<evidence type="ECO:0000256" key="4">
    <source>
        <dbReference type="ARBA" id="ARBA00010018"/>
    </source>
</evidence>
<evidence type="ECO:0000256" key="2">
    <source>
        <dbReference type="ARBA" id="ARBA00001971"/>
    </source>
</evidence>
<dbReference type="Gene3D" id="3.40.50.80">
    <property type="entry name" value="Nucleotide-binding domain of ferredoxin-NADP reductase (FNR) module"/>
    <property type="match status" value="1"/>
</dbReference>
<feature type="compositionally biased region" description="Pro residues" evidence="16">
    <location>
        <begin position="63"/>
        <end position="81"/>
    </location>
</feature>
<keyword evidence="12" id="KW-0560">Oxidoreductase</keyword>
<dbReference type="InterPro" id="IPR039261">
    <property type="entry name" value="FNR_nucleotide-bd"/>
</dbReference>
<dbReference type="Pfam" id="PF00667">
    <property type="entry name" value="FAD_binding_1"/>
    <property type="match status" value="1"/>
</dbReference>
<feature type="non-terminal residue" evidence="19">
    <location>
        <position position="1503"/>
    </location>
</feature>
<keyword evidence="6 15" id="KW-0349">Heme</keyword>
<dbReference type="GO" id="GO:0050660">
    <property type="term" value="F:flavin adenine dinucleotide binding"/>
    <property type="evidence" value="ECO:0007669"/>
    <property type="project" value="TreeGrafter"/>
</dbReference>
<dbReference type="SUPFAM" id="SSF52343">
    <property type="entry name" value="Ferredoxin reductase-like, C-terminal NADP-linked domain"/>
    <property type="match status" value="1"/>
</dbReference>
<dbReference type="Gene3D" id="1.10.630.10">
    <property type="entry name" value="Cytochrome P450"/>
    <property type="match status" value="1"/>
</dbReference>
<evidence type="ECO:0000256" key="10">
    <source>
        <dbReference type="ARBA" id="ARBA00022827"/>
    </source>
</evidence>
<sequence length="1503" mass="165688">MVPWALPVSDVPESSVSPLPSPPLVGAGGGLGSVSTPTIPLPAPSTVPVPTSDIPVPTSDIPAPTPSDIPAPAPSDIPTPTPVSSTPTTNAEDLIRFSQMLGFTPGAVHPSGTFERFLADMQDELRVALGEYQDRVRVRGSEGHVEGSAVEESTGVEGGATGEGNATGEETTSNDAPDQDQDRSRLDHTRPHVPSTDPLPLNWWRMYRFPALPDGGASSSSSGSESSVASTAPTLLDEAGQTAATSLADVLNTDVWRIRMQPIHPAIIIGLRSITRDPTEETAEAGGRVRSSEGGERVRSSGDHVRSSESGDRVRTSESGDRIRSLGGDRVRRRLRLGEEEERRTRDGTRNYIIWIIGGYYPSNHPLLAHPNLFLGQVHPDELWMLNEFLGQVKPPTVSREDIAKAGLRIVKGAEVKKLAEAGAVTENCTERCLICLDDYADDEDLRIMNCKHMFHKGCVDHLPILGNLTLVDADVPTNSLILLAKQYGEIYRLRVLNDRFVCVGSVALAQEVLDEKRFHKVIDEVLLDIRKIGGDGLFTAYHNEPAWAVAHRILMPAFGPLSIKGMFDDMVDVVSQLVLKWERFGSRHEIDPTEDFSKLAFDTIALCTFNYRLNSFYSEGEPPFVKAMMDFLIECNMRTRRPAFMKKLPLKMNAKFKADAEVMNKLARQIVQERKQNPIDKKDLLNAMLNGRDPQTGEGLSDENIQYQMLTFLIAGHETTSGMLSFAMMHIMKHPEVYAKIRQEVDAVLGKDKIKFEQLNKLTYISAVLKETLRLTPSIGEFIVTCDEDQIIGNRKYLIKKGTIVVVMAHTIGQDPVVWGNDAEEFKPERMLDGKFEALPPKAWVPFGSGTRACIGRPFSWQEALIALATIFQKFDFAPVDPAYTLQMKQTITLKPKGLKFRAIPRKDAPSFSVIAPKNPSISEAASTIVVANDPTEKGIPLYVFYGSNSGSCEGFAQTVASKAAGKGFRAKIDILDSATNNIPTDGPVVIVTASFEGEPADNAGHFVKTLTISENVKDLDRVSFAVFGAGNHEWAQTYQRVPRLIDATLEKKGAKRLLGLGEGDAGGNSFLESFNEWEENLWDVLAKEYNVETKGGTNVTKVDVQFVGAPTDRAVILRQPDSKLGLVIENRVLTAPGAPAKHHIDFELPDGMTYQAGDYLAILPLNPPEYVRRVLARFRMSPEQEYIFEVMLNAHGPTALPTGRPVCVSEVLSGFVEIGQTVTKRNISTLLEHSRDLATRSDLETTLNDYNLKEGNPQTSMLDLLEKYPDIDLPFGVFIASLPTMRLRQYSISSSPLWNSSRVTLTFGVVNHGQYLGVASNYLANLRQGDRVQMMVRPSAKTFHPPSDPSVPMVLFAAGSGMAPFRGFLQERAMQAQAGRQVAKSILFFGCRTPDADYLYADKELSEWSKLGVVELRPAFSRAPERSEGNPYVQHRIWADRALVREYFDKGAKFYTCGGSHIAAGIRETFIRIIGEHFGEEQAEDVFKKIQSERYATDVFG</sequence>
<feature type="compositionally biased region" description="Basic and acidic residues" evidence="16">
    <location>
        <begin position="180"/>
        <end position="190"/>
    </location>
</feature>
<dbReference type="Proteomes" id="UP000030108">
    <property type="component" value="Unassembled WGS sequence"/>
</dbReference>
<keyword evidence="14" id="KW-0503">Monooxygenase</keyword>
<dbReference type="GO" id="GO:0005829">
    <property type="term" value="C:cytosol"/>
    <property type="evidence" value="ECO:0007669"/>
    <property type="project" value="TreeGrafter"/>
</dbReference>
<evidence type="ECO:0000256" key="1">
    <source>
        <dbReference type="ARBA" id="ARBA00001917"/>
    </source>
</evidence>
<evidence type="ECO:0000256" key="6">
    <source>
        <dbReference type="ARBA" id="ARBA00022617"/>
    </source>
</evidence>
<dbReference type="Gene3D" id="3.30.40.10">
    <property type="entry name" value="Zinc/RING finger domain, C3HC4 (zinc finger)"/>
    <property type="match status" value="1"/>
</dbReference>
<gene>
    <name evidence="19" type="ORF">RSOL_108670</name>
</gene>
<evidence type="ECO:0000256" key="7">
    <source>
        <dbReference type="ARBA" id="ARBA00022630"/>
    </source>
</evidence>
<dbReference type="InterPro" id="IPR008254">
    <property type="entry name" value="Flavodoxin/NO_synth"/>
</dbReference>
<feature type="region of interest" description="Disordered" evidence="16">
    <location>
        <begin position="1"/>
        <end position="88"/>
    </location>
</feature>
<dbReference type="InterPro" id="IPR001433">
    <property type="entry name" value="OxRdtase_FAD/NAD-bd"/>
</dbReference>
<organism evidence="19 20">
    <name type="scientific">Rhizoctonia solani AG-3 Rhs1AP</name>
    <dbReference type="NCBI Taxonomy" id="1086054"/>
    <lineage>
        <taxon>Eukaryota</taxon>
        <taxon>Fungi</taxon>
        <taxon>Dikarya</taxon>
        <taxon>Basidiomycota</taxon>
        <taxon>Agaricomycotina</taxon>
        <taxon>Agaricomycetes</taxon>
        <taxon>Cantharellales</taxon>
        <taxon>Ceratobasidiaceae</taxon>
        <taxon>Rhizoctonia</taxon>
    </lineage>
</organism>
<dbReference type="InterPro" id="IPR017927">
    <property type="entry name" value="FAD-bd_FR_type"/>
</dbReference>
<dbReference type="Pfam" id="PF00067">
    <property type="entry name" value="p450"/>
    <property type="match status" value="1"/>
</dbReference>
<evidence type="ECO:0000256" key="13">
    <source>
        <dbReference type="ARBA" id="ARBA00023004"/>
    </source>
</evidence>
<dbReference type="InterPro" id="IPR001128">
    <property type="entry name" value="Cyt_P450"/>
</dbReference>
<reference evidence="20" key="1">
    <citation type="journal article" date="2014" name="Genome Announc.">
        <title>Draft genome sequence of the plant-pathogenic soil fungus Rhizoctonia solani anastomosis group 3 strain Rhs1AP.</title>
        <authorList>
            <person name="Cubeta M.A."/>
            <person name="Thomas E."/>
            <person name="Dean R.A."/>
            <person name="Jabaji S."/>
            <person name="Neate S.M."/>
            <person name="Tavantzis S."/>
            <person name="Toda T."/>
            <person name="Vilgalys R."/>
            <person name="Bharathan N."/>
            <person name="Fedorova-Abrams N."/>
            <person name="Pakala S.B."/>
            <person name="Pakala S.M."/>
            <person name="Zafar N."/>
            <person name="Joardar V."/>
            <person name="Losada L."/>
            <person name="Nierman W.C."/>
        </authorList>
    </citation>
    <scope>NUCLEOTIDE SEQUENCE [LARGE SCALE GENOMIC DNA]</scope>
    <source>
        <strain evidence="20">AG-3</strain>
    </source>
</reference>
<dbReference type="Pfam" id="PF00258">
    <property type="entry name" value="Flavodoxin_1"/>
    <property type="match status" value="1"/>
</dbReference>
<evidence type="ECO:0000256" key="9">
    <source>
        <dbReference type="ARBA" id="ARBA00022723"/>
    </source>
</evidence>
<dbReference type="GO" id="GO:0016705">
    <property type="term" value="F:oxidoreductase activity, acting on paired donors, with incorporation or reduction of molecular oxygen"/>
    <property type="evidence" value="ECO:0007669"/>
    <property type="project" value="InterPro"/>
</dbReference>
<keyword evidence="7" id="KW-0285">Flavoprotein</keyword>
<evidence type="ECO:0000256" key="12">
    <source>
        <dbReference type="ARBA" id="ARBA00023002"/>
    </source>
</evidence>
<dbReference type="Gene3D" id="2.40.30.10">
    <property type="entry name" value="Translation factors"/>
    <property type="match status" value="1"/>
</dbReference>
<feature type="binding site" description="axial binding residue" evidence="15">
    <location>
        <position position="855"/>
    </location>
    <ligand>
        <name>heme</name>
        <dbReference type="ChEBI" id="CHEBI:30413"/>
    </ligand>
    <ligandPart>
        <name>Fe</name>
        <dbReference type="ChEBI" id="CHEBI:18248"/>
    </ligandPart>
</feature>
<dbReference type="SUPFAM" id="SSF52218">
    <property type="entry name" value="Flavoproteins"/>
    <property type="match status" value="1"/>
</dbReference>
<dbReference type="GO" id="GO:0010181">
    <property type="term" value="F:FMN binding"/>
    <property type="evidence" value="ECO:0007669"/>
    <property type="project" value="InterPro"/>
</dbReference>
<dbReference type="GO" id="GO:0003958">
    <property type="term" value="F:NADPH-hemoprotein reductase activity"/>
    <property type="evidence" value="ECO:0007669"/>
    <property type="project" value="TreeGrafter"/>
</dbReference>
<dbReference type="InterPro" id="IPR013083">
    <property type="entry name" value="Znf_RING/FYVE/PHD"/>
</dbReference>
<feature type="region of interest" description="Disordered" evidence="16">
    <location>
        <begin position="139"/>
        <end position="199"/>
    </location>
</feature>
<dbReference type="InterPro" id="IPR003097">
    <property type="entry name" value="CysJ-like_FAD-binding"/>
</dbReference>
<evidence type="ECO:0000259" key="18">
    <source>
        <dbReference type="PROSITE" id="PS51384"/>
    </source>
</evidence>
<comment type="cofactor">
    <cofactor evidence="1">
        <name>FMN</name>
        <dbReference type="ChEBI" id="CHEBI:58210"/>
    </cofactor>
</comment>
<dbReference type="GO" id="GO:0004497">
    <property type="term" value="F:monooxygenase activity"/>
    <property type="evidence" value="ECO:0007669"/>
    <property type="project" value="UniProtKB-KW"/>
</dbReference>
<dbReference type="InterPro" id="IPR023173">
    <property type="entry name" value="NADPH_Cyt_P450_Rdtase_alpha"/>
</dbReference>
<dbReference type="Gene3D" id="3.40.50.360">
    <property type="match status" value="1"/>
</dbReference>
<feature type="region of interest" description="Disordered" evidence="16">
    <location>
        <begin position="278"/>
        <end position="325"/>
    </location>
</feature>
<accession>X8J216</accession>
<comment type="cofactor">
    <cofactor evidence="2 15">
        <name>heme</name>
        <dbReference type="ChEBI" id="CHEBI:30413"/>
    </cofactor>
</comment>
<dbReference type="SUPFAM" id="SSF48264">
    <property type="entry name" value="Cytochrome P450"/>
    <property type="match status" value="1"/>
</dbReference>
<dbReference type="PROSITE" id="PS50902">
    <property type="entry name" value="FLAVODOXIN_LIKE"/>
    <property type="match status" value="1"/>
</dbReference>
<dbReference type="InterPro" id="IPR029039">
    <property type="entry name" value="Flavoprotein-like_sf"/>
</dbReference>
<evidence type="ECO:0000256" key="5">
    <source>
        <dbReference type="ARBA" id="ARBA00022448"/>
    </source>
</evidence>
<dbReference type="SUPFAM" id="SSF57850">
    <property type="entry name" value="RING/U-box"/>
    <property type="match status" value="1"/>
</dbReference>
<dbReference type="InterPro" id="IPR001841">
    <property type="entry name" value="Znf_RING"/>
</dbReference>
<comment type="cofactor">
    <cofactor evidence="3">
        <name>FAD</name>
        <dbReference type="ChEBI" id="CHEBI:57692"/>
    </cofactor>
</comment>
<evidence type="ECO:0000256" key="16">
    <source>
        <dbReference type="SAM" id="MobiDB-lite"/>
    </source>
</evidence>
<dbReference type="PRINTS" id="PR00463">
    <property type="entry name" value="EP450I"/>
</dbReference>
<dbReference type="PANTHER" id="PTHR19384:SF127">
    <property type="entry name" value="BIFUNCTIONAL CYTOCHROME P450_NADPH--P450 REDUCTASE"/>
    <property type="match status" value="1"/>
</dbReference>
<evidence type="ECO:0000256" key="11">
    <source>
        <dbReference type="ARBA" id="ARBA00022857"/>
    </source>
</evidence>
<dbReference type="Pfam" id="PF17123">
    <property type="entry name" value="zf-RING_11"/>
    <property type="match status" value="1"/>
</dbReference>
<dbReference type="InterPro" id="IPR017938">
    <property type="entry name" value="Riboflavin_synthase-like_b-brl"/>
</dbReference>
<protein>
    <submittedName>
        <fullName evidence="19">Cytochrome P450 family:NADPH-P450 family reductase</fullName>
    </submittedName>
</protein>
<dbReference type="FunFam" id="1.10.630.10:FF:000040">
    <property type="entry name" value="Bifunctional cytochrome P450/NADPH--P450 reductase"/>
    <property type="match status" value="1"/>
</dbReference>
<dbReference type="PROSITE" id="PS51384">
    <property type="entry name" value="FAD_FR"/>
    <property type="match status" value="1"/>
</dbReference>
<dbReference type="CDD" id="cd06206">
    <property type="entry name" value="bifunctional_CYPOR"/>
    <property type="match status" value="1"/>
</dbReference>
<keyword evidence="8" id="KW-0288">FMN</keyword>
<keyword evidence="13 15" id="KW-0408">Iron</keyword>
<evidence type="ECO:0000256" key="3">
    <source>
        <dbReference type="ARBA" id="ARBA00001974"/>
    </source>
</evidence>
<feature type="domain" description="Flavodoxin-like" evidence="17">
    <location>
        <begin position="943"/>
        <end position="1084"/>
    </location>
</feature>
<evidence type="ECO:0000256" key="14">
    <source>
        <dbReference type="ARBA" id="ARBA00023033"/>
    </source>
</evidence>
<comment type="caution">
    <text evidence="19">The sequence shown here is derived from an EMBL/GenBank/DDBJ whole genome shotgun (WGS) entry which is preliminary data.</text>
</comment>
<dbReference type="GO" id="GO:0005506">
    <property type="term" value="F:iron ion binding"/>
    <property type="evidence" value="ECO:0007669"/>
    <property type="project" value="InterPro"/>
</dbReference>
<dbReference type="SUPFAM" id="SSF63380">
    <property type="entry name" value="Riboflavin synthase domain-like"/>
    <property type="match status" value="1"/>
</dbReference>
<feature type="compositionally biased region" description="Low complexity" evidence="16">
    <location>
        <begin position="163"/>
        <end position="174"/>
    </location>
</feature>
<feature type="compositionally biased region" description="Low complexity" evidence="16">
    <location>
        <begin position="1"/>
        <end position="18"/>
    </location>
</feature>
<keyword evidence="9 15" id="KW-0479">Metal-binding</keyword>
<evidence type="ECO:0000256" key="15">
    <source>
        <dbReference type="PIRSR" id="PIRSR602401-1"/>
    </source>
</evidence>
<keyword evidence="10" id="KW-0274">FAD</keyword>
<dbReference type="Gene3D" id="1.20.990.10">
    <property type="entry name" value="NADPH-cytochrome p450 Reductase, Chain A, domain 3"/>
    <property type="match status" value="1"/>
</dbReference>